<dbReference type="PANTHER" id="PTHR20994">
    <property type="entry name" value="ER MEMBRANE PROTEIN COMPLEX SUBUNIT 6"/>
    <property type="match status" value="1"/>
</dbReference>
<dbReference type="Pfam" id="PF07019">
    <property type="entry name" value="EMC6"/>
    <property type="match status" value="1"/>
</dbReference>
<dbReference type="OrthoDB" id="16510at2759"/>
<dbReference type="GO" id="GO:0032977">
    <property type="term" value="F:membrane insertase activity"/>
    <property type="evidence" value="ECO:0007669"/>
    <property type="project" value="EnsemblFungi"/>
</dbReference>
<dbReference type="RefSeq" id="XP_003956964.1">
    <property type="nucleotide sequence ID" value="XM_003956915.1"/>
</dbReference>
<evidence type="ECO:0000256" key="2">
    <source>
        <dbReference type="ARBA" id="ARBA00009436"/>
    </source>
</evidence>
<dbReference type="GeneID" id="13885787"/>
<dbReference type="Proteomes" id="UP000005220">
    <property type="component" value="Chromosome 4"/>
</dbReference>
<organism evidence="9 10">
    <name type="scientific">Kazachstania africana (strain ATCC 22294 / BCRC 22015 / CBS 2517 / CECT 1963 / NBRC 1671 / NRRL Y-8276)</name>
    <name type="common">Yeast</name>
    <name type="synonym">Kluyveromyces africanus</name>
    <dbReference type="NCBI Taxonomy" id="1071382"/>
    <lineage>
        <taxon>Eukaryota</taxon>
        <taxon>Fungi</taxon>
        <taxon>Dikarya</taxon>
        <taxon>Ascomycota</taxon>
        <taxon>Saccharomycotina</taxon>
        <taxon>Saccharomycetes</taxon>
        <taxon>Saccharomycetales</taxon>
        <taxon>Saccharomycetaceae</taxon>
        <taxon>Kazachstania</taxon>
    </lineage>
</organism>
<comment type="similarity">
    <text evidence="2">Belongs to the EMC6 family.</text>
</comment>
<dbReference type="GO" id="GO:0072546">
    <property type="term" value="C:EMC complex"/>
    <property type="evidence" value="ECO:0007669"/>
    <property type="project" value="EnsemblFungi"/>
</dbReference>
<dbReference type="eggNOG" id="KOG4455">
    <property type="taxonomic scope" value="Eukaryota"/>
</dbReference>
<name>H2ATX9_KAZAF</name>
<evidence type="ECO:0000256" key="4">
    <source>
        <dbReference type="ARBA" id="ARBA00022692"/>
    </source>
</evidence>
<accession>H2ATX9</accession>
<dbReference type="GO" id="GO:0015914">
    <property type="term" value="P:phospholipid transport"/>
    <property type="evidence" value="ECO:0007669"/>
    <property type="project" value="EnsemblFungi"/>
</dbReference>
<keyword evidence="5" id="KW-0256">Endoplasmic reticulum</keyword>
<dbReference type="GO" id="GO:0000045">
    <property type="term" value="P:autophagosome assembly"/>
    <property type="evidence" value="ECO:0007669"/>
    <property type="project" value="TreeGrafter"/>
</dbReference>
<reference evidence="9 10" key="1">
    <citation type="journal article" date="2011" name="Proc. Natl. Acad. Sci. U.S.A.">
        <title>Evolutionary erosion of yeast sex chromosomes by mating-type switching accidents.</title>
        <authorList>
            <person name="Gordon J.L."/>
            <person name="Armisen D."/>
            <person name="Proux-Wera E."/>
            <person name="Oheigeartaigh S.S."/>
            <person name="Byrne K.P."/>
            <person name="Wolfe K.H."/>
        </authorList>
    </citation>
    <scope>NUCLEOTIDE SEQUENCE [LARGE SCALE GENOMIC DNA]</scope>
    <source>
        <strain evidence="10">ATCC 22294 / BCRC 22015 / CBS 2517 / CECT 1963 / NBRC 1671 / NRRL Y-8276</strain>
    </source>
</reference>
<keyword evidence="10" id="KW-1185">Reference proteome</keyword>
<keyword evidence="7 8" id="KW-0472">Membrane</keyword>
<evidence type="ECO:0000256" key="7">
    <source>
        <dbReference type="ARBA" id="ARBA00023136"/>
    </source>
</evidence>
<gene>
    <name evidence="9" type="primary">KAFR0D01820</name>
    <name evidence="9" type="ORF">KAFR_0D01820</name>
</gene>
<evidence type="ECO:0000313" key="9">
    <source>
        <dbReference type="EMBL" id="CCF57829.1"/>
    </source>
</evidence>
<dbReference type="FunCoup" id="H2ATX9">
    <property type="interactions" value="43"/>
</dbReference>
<dbReference type="PANTHER" id="PTHR20994:SF0">
    <property type="entry name" value="ER MEMBRANE PROTEIN COMPLEX SUBUNIT 6"/>
    <property type="match status" value="1"/>
</dbReference>
<keyword evidence="4 8" id="KW-0812">Transmembrane</keyword>
<dbReference type="HOGENOM" id="CLU_110781_4_1_1"/>
<comment type="subcellular location">
    <subcellularLocation>
        <location evidence="1">Endoplasmic reticulum membrane</location>
        <topology evidence="1">Multi-pass membrane protein</topology>
    </subcellularLocation>
</comment>
<proteinExistence type="inferred from homology"/>
<dbReference type="AlphaFoldDB" id="H2ATX9"/>
<sequence>MNNFEKQVKSQSNIIENKKRYVTLLDKIILINGIVSGILQLESMSGFLSFIAVYLISSFLFVAFICKFRVSKYLENSIGDLIFEHIVREFLGYVMAWTFSYALIN</sequence>
<dbReference type="GO" id="GO:0034975">
    <property type="term" value="P:protein folding in endoplasmic reticulum"/>
    <property type="evidence" value="ECO:0007669"/>
    <property type="project" value="TreeGrafter"/>
</dbReference>
<evidence type="ECO:0000256" key="6">
    <source>
        <dbReference type="ARBA" id="ARBA00022989"/>
    </source>
</evidence>
<dbReference type="KEGG" id="kaf:KAFR_0D01820"/>
<keyword evidence="6 8" id="KW-1133">Transmembrane helix</keyword>
<feature type="transmembrane region" description="Helical" evidence="8">
    <location>
        <begin position="21"/>
        <end position="41"/>
    </location>
</feature>
<evidence type="ECO:0000313" key="10">
    <source>
        <dbReference type="Proteomes" id="UP000005220"/>
    </source>
</evidence>
<evidence type="ECO:0000256" key="3">
    <source>
        <dbReference type="ARBA" id="ARBA00020827"/>
    </source>
</evidence>
<dbReference type="EMBL" id="HE650824">
    <property type="protein sequence ID" value="CCF57829.1"/>
    <property type="molecule type" value="Genomic_DNA"/>
</dbReference>
<protein>
    <recommendedName>
        <fullName evidence="3">ER membrane protein complex subunit 6</fullName>
    </recommendedName>
</protein>
<dbReference type="STRING" id="1071382.H2ATX9"/>
<evidence type="ECO:0000256" key="5">
    <source>
        <dbReference type="ARBA" id="ARBA00022824"/>
    </source>
</evidence>
<feature type="transmembrane region" description="Helical" evidence="8">
    <location>
        <begin position="47"/>
        <end position="66"/>
    </location>
</feature>
<dbReference type="InterPro" id="IPR029008">
    <property type="entry name" value="EMC6-like"/>
</dbReference>
<dbReference type="InterPro" id="IPR008504">
    <property type="entry name" value="Emc6"/>
</dbReference>
<evidence type="ECO:0000256" key="8">
    <source>
        <dbReference type="SAM" id="Phobius"/>
    </source>
</evidence>
<evidence type="ECO:0000256" key="1">
    <source>
        <dbReference type="ARBA" id="ARBA00004477"/>
    </source>
</evidence>
<dbReference type="GO" id="GO:0006644">
    <property type="term" value="P:phospholipid metabolic process"/>
    <property type="evidence" value="ECO:0007669"/>
    <property type="project" value="EnsemblFungi"/>
</dbReference>
<dbReference type="InParanoid" id="H2ATX9"/>
<dbReference type="GO" id="GO:0045050">
    <property type="term" value="P:protein insertion into ER membrane by stop-transfer membrane-anchor sequence"/>
    <property type="evidence" value="ECO:0007669"/>
    <property type="project" value="EnsemblFungi"/>
</dbReference>